<proteinExistence type="inferred from homology"/>
<dbReference type="InterPro" id="IPR036291">
    <property type="entry name" value="NAD(P)-bd_dom_sf"/>
</dbReference>
<dbReference type="GO" id="GO:0008270">
    <property type="term" value="F:zinc ion binding"/>
    <property type="evidence" value="ECO:0007669"/>
    <property type="project" value="InterPro"/>
</dbReference>
<dbReference type="EMBL" id="WNWS01000141">
    <property type="protein sequence ID" value="KAE9978133.1"/>
    <property type="molecule type" value="Genomic_DNA"/>
</dbReference>
<keyword evidence="6" id="KW-0520">NAD</keyword>
<dbReference type="InterPro" id="IPR002328">
    <property type="entry name" value="ADH_Zn_CS"/>
</dbReference>
<dbReference type="InterPro" id="IPR011032">
    <property type="entry name" value="GroES-like_sf"/>
</dbReference>
<keyword evidence="3 7" id="KW-0479">Metal-binding</keyword>
<feature type="domain" description="Alcohol dehydrogenase-like C-terminal" evidence="8">
    <location>
        <begin position="185"/>
        <end position="260"/>
    </location>
</feature>
<dbReference type="InterPro" id="IPR013149">
    <property type="entry name" value="ADH-like_C"/>
</dbReference>
<evidence type="ECO:0000256" key="5">
    <source>
        <dbReference type="ARBA" id="ARBA00023002"/>
    </source>
</evidence>
<comment type="similarity">
    <text evidence="2 7">Belongs to the zinc-containing alcohol dehydrogenase family.</text>
</comment>
<gene>
    <name evidence="10" type="ORF">EG328_001670</name>
</gene>
<dbReference type="GO" id="GO:0016491">
    <property type="term" value="F:oxidoreductase activity"/>
    <property type="evidence" value="ECO:0007669"/>
    <property type="project" value="UniProtKB-KW"/>
</dbReference>
<dbReference type="Gene3D" id="3.90.180.10">
    <property type="entry name" value="Medium-chain alcohol dehydrogenases, catalytic domain"/>
    <property type="match status" value="1"/>
</dbReference>
<evidence type="ECO:0008006" key="12">
    <source>
        <dbReference type="Google" id="ProtNLM"/>
    </source>
</evidence>
<reference evidence="10 11" key="1">
    <citation type="submission" date="2018-12" db="EMBL/GenBank/DDBJ databases">
        <title>Venturia inaequalis Genome Resource.</title>
        <authorList>
            <person name="Lichtner F.J."/>
        </authorList>
    </citation>
    <scope>NUCLEOTIDE SEQUENCE [LARGE SCALE GENOMIC DNA]</scope>
    <source>
        <strain evidence="10 11">120213</strain>
    </source>
</reference>
<evidence type="ECO:0000259" key="8">
    <source>
        <dbReference type="Pfam" id="PF00107"/>
    </source>
</evidence>
<name>A0A8H3UYW5_VENIN</name>
<dbReference type="Pfam" id="PF08240">
    <property type="entry name" value="ADH_N"/>
    <property type="match status" value="1"/>
</dbReference>
<dbReference type="Proteomes" id="UP000447873">
    <property type="component" value="Unassembled WGS sequence"/>
</dbReference>
<organism evidence="10 11">
    <name type="scientific">Venturia inaequalis</name>
    <name type="common">Apple scab fungus</name>
    <dbReference type="NCBI Taxonomy" id="5025"/>
    <lineage>
        <taxon>Eukaryota</taxon>
        <taxon>Fungi</taxon>
        <taxon>Dikarya</taxon>
        <taxon>Ascomycota</taxon>
        <taxon>Pezizomycotina</taxon>
        <taxon>Dothideomycetes</taxon>
        <taxon>Pleosporomycetidae</taxon>
        <taxon>Venturiales</taxon>
        <taxon>Venturiaceae</taxon>
        <taxon>Venturia</taxon>
    </lineage>
</organism>
<evidence type="ECO:0000256" key="1">
    <source>
        <dbReference type="ARBA" id="ARBA00001947"/>
    </source>
</evidence>
<accession>A0A8H3UYW5</accession>
<protein>
    <recommendedName>
        <fullName evidence="12">Alcohol dehydrogenase</fullName>
    </recommendedName>
</protein>
<evidence type="ECO:0000256" key="2">
    <source>
        <dbReference type="ARBA" id="ARBA00008072"/>
    </source>
</evidence>
<dbReference type="AlphaFoldDB" id="A0A8H3UYW5"/>
<evidence type="ECO:0000256" key="4">
    <source>
        <dbReference type="ARBA" id="ARBA00022833"/>
    </source>
</evidence>
<dbReference type="SUPFAM" id="SSF51735">
    <property type="entry name" value="NAD(P)-binding Rossmann-fold domains"/>
    <property type="match status" value="1"/>
</dbReference>
<comment type="caution">
    <text evidence="10">The sequence shown here is derived from an EMBL/GenBank/DDBJ whole genome shotgun (WGS) entry which is preliminary data.</text>
</comment>
<comment type="cofactor">
    <cofactor evidence="1 7">
        <name>Zn(2+)</name>
        <dbReference type="ChEBI" id="CHEBI:29105"/>
    </cofactor>
</comment>
<keyword evidence="5" id="KW-0560">Oxidoreductase</keyword>
<evidence type="ECO:0000313" key="10">
    <source>
        <dbReference type="EMBL" id="KAE9978133.1"/>
    </source>
</evidence>
<dbReference type="InterPro" id="IPR013154">
    <property type="entry name" value="ADH-like_N"/>
</dbReference>
<evidence type="ECO:0000256" key="7">
    <source>
        <dbReference type="RuleBase" id="RU361277"/>
    </source>
</evidence>
<evidence type="ECO:0000256" key="3">
    <source>
        <dbReference type="ARBA" id="ARBA00022723"/>
    </source>
</evidence>
<feature type="domain" description="Alcohol dehydrogenase-like N-terminal" evidence="9">
    <location>
        <begin position="41"/>
        <end position="140"/>
    </location>
</feature>
<dbReference type="PANTHER" id="PTHR42813:SF3">
    <property type="entry name" value="GLUTATHIONE-INDEPENDENT FORMALDEHYDE DEHYDROGENASE"/>
    <property type="match status" value="1"/>
</dbReference>
<evidence type="ECO:0000313" key="11">
    <source>
        <dbReference type="Proteomes" id="UP000447873"/>
    </source>
</evidence>
<dbReference type="Gene3D" id="3.40.50.720">
    <property type="entry name" value="NAD(P)-binding Rossmann-like Domain"/>
    <property type="match status" value="1"/>
</dbReference>
<dbReference type="SUPFAM" id="SSF50129">
    <property type="entry name" value="GroES-like"/>
    <property type="match status" value="1"/>
</dbReference>
<dbReference type="PANTHER" id="PTHR42813">
    <property type="entry name" value="ZINC-TYPE ALCOHOL DEHYDROGENASE-LIKE"/>
    <property type="match status" value="1"/>
</dbReference>
<evidence type="ECO:0000256" key="6">
    <source>
        <dbReference type="ARBA" id="ARBA00023027"/>
    </source>
</evidence>
<sequence>MSLMTNLTLAINATMNAVLYNGSIPFQVTVQQVPVPRIQEPTDALVRITKAALCGSDLHYYRGFRPFESPSGGIGHEAIGYIADIGDGVRSHSVGDYVIIPSATDDGEIELAPTRQTFFSGLQAEYAVVPVADRNLIPIPVNATSPTETQLDYLLVSDVWPTSWQALDWAEFQAGDSVAVWGLGPVGLLAVYSAKLRGAANIYAIDHVQIRLDAAEAIGGVIPINFQSENPVNAIMRYEPEGVMRSIDCVGFEALNDTLALENTEYFQRLINSTHLKGGIALTGVWTAAPSGPKNPRGSLINPETEFPFTPFWSKHLHMQAGSVDTTAGAGVLLRLIESGFGHPSRVMRGVEVPLSRAQEYYQRFEKWEEIKVYFDTT</sequence>
<evidence type="ECO:0000259" key="9">
    <source>
        <dbReference type="Pfam" id="PF08240"/>
    </source>
</evidence>
<dbReference type="Pfam" id="PF00107">
    <property type="entry name" value="ADH_zinc_N"/>
    <property type="match status" value="1"/>
</dbReference>
<keyword evidence="4 7" id="KW-0862">Zinc</keyword>
<dbReference type="PROSITE" id="PS00059">
    <property type="entry name" value="ADH_ZINC"/>
    <property type="match status" value="1"/>
</dbReference>